<dbReference type="InterPro" id="IPR030374">
    <property type="entry name" value="PABS"/>
</dbReference>
<comment type="pathway">
    <text evidence="5">Amine and polyamine biosynthesis; spermidine biosynthesis; spermidine from putrescine: step 1/1.</text>
</comment>
<dbReference type="PANTHER" id="PTHR43317">
    <property type="entry name" value="THERMOSPERMINE SYNTHASE ACAULIS5"/>
    <property type="match status" value="1"/>
</dbReference>
<dbReference type="GO" id="GO:0010487">
    <property type="term" value="F:thermospermine synthase activity"/>
    <property type="evidence" value="ECO:0007669"/>
    <property type="project" value="UniProtKB-ARBA"/>
</dbReference>
<evidence type="ECO:0000256" key="5">
    <source>
        <dbReference type="HAMAP-Rule" id="MF_00198"/>
    </source>
</evidence>
<dbReference type="InParanoid" id="A0A7X0JUV4"/>
<feature type="transmembrane region" description="Helical" evidence="5">
    <location>
        <begin position="117"/>
        <end position="141"/>
    </location>
</feature>
<keyword evidence="5" id="KW-1133">Transmembrane helix</keyword>
<protein>
    <recommendedName>
        <fullName evidence="5">Polyamine aminopropyltransferase</fullName>
    </recommendedName>
    <alternativeName>
        <fullName evidence="5">Putrescine aminopropyltransferase</fullName>
        <shortName evidence="5">PAPT</shortName>
    </alternativeName>
    <alternativeName>
        <fullName evidence="5">Spermidine synthase</fullName>
        <shortName evidence="5">SPDS</shortName>
        <shortName evidence="5">SPDSY</shortName>
        <ecNumber evidence="5">2.5.1.16</ecNumber>
    </alternativeName>
</protein>
<comment type="subunit">
    <text evidence="5">Homodimer or homotetramer.</text>
</comment>
<evidence type="ECO:0000256" key="1">
    <source>
        <dbReference type="ARBA" id="ARBA00007867"/>
    </source>
</evidence>
<dbReference type="InterPro" id="IPR036259">
    <property type="entry name" value="MFS_trans_sf"/>
</dbReference>
<comment type="catalytic activity">
    <reaction evidence="5">
        <text>S-adenosyl 3-(methylsulfanyl)propylamine + putrescine = S-methyl-5'-thioadenosine + spermidine + H(+)</text>
        <dbReference type="Rhea" id="RHEA:12721"/>
        <dbReference type="ChEBI" id="CHEBI:15378"/>
        <dbReference type="ChEBI" id="CHEBI:17509"/>
        <dbReference type="ChEBI" id="CHEBI:57443"/>
        <dbReference type="ChEBI" id="CHEBI:57834"/>
        <dbReference type="ChEBI" id="CHEBI:326268"/>
        <dbReference type="EC" id="2.5.1.16"/>
    </reaction>
</comment>
<evidence type="ECO:0000256" key="4">
    <source>
        <dbReference type="ARBA" id="ARBA00023115"/>
    </source>
</evidence>
<evidence type="ECO:0000256" key="2">
    <source>
        <dbReference type="ARBA" id="ARBA00022679"/>
    </source>
</evidence>
<dbReference type="Gene3D" id="3.40.50.150">
    <property type="entry name" value="Vaccinia Virus protein VP39"/>
    <property type="match status" value="1"/>
</dbReference>
<comment type="function">
    <text evidence="5">Catalyzes the irreversible transfer of a propylamine group from the amino donor S-adenosylmethioninamine (decarboxy-AdoMet) to putrescine (1,4-diaminobutane) to yield spermidine.</text>
</comment>
<dbReference type="HAMAP" id="MF_00198">
    <property type="entry name" value="Spermidine_synth"/>
    <property type="match status" value="1"/>
</dbReference>
<evidence type="ECO:0000313" key="9">
    <source>
        <dbReference type="Proteomes" id="UP000528457"/>
    </source>
</evidence>
<dbReference type="Gene3D" id="1.20.1250.20">
    <property type="entry name" value="MFS general substrate transporter like domains"/>
    <property type="match status" value="1"/>
</dbReference>
<evidence type="ECO:0000259" key="7">
    <source>
        <dbReference type="PROSITE" id="PS51006"/>
    </source>
</evidence>
<feature type="domain" description="PABS" evidence="7">
    <location>
        <begin position="535"/>
        <end position="702"/>
    </location>
</feature>
<keyword evidence="9" id="KW-1185">Reference proteome</keyword>
<feature type="transmembrane region" description="Helical" evidence="5">
    <location>
        <begin position="334"/>
        <end position="367"/>
    </location>
</feature>
<dbReference type="RefSeq" id="WP_166845385.1">
    <property type="nucleotide sequence ID" value="NZ_JAAONY010000002.1"/>
</dbReference>
<accession>A0A7X0JUV4</accession>
<keyword evidence="5" id="KW-0812">Transmembrane</keyword>
<comment type="similarity">
    <text evidence="1 5">Belongs to the spermidine/spermine synthase family.</text>
</comment>
<comment type="caution">
    <text evidence="5">Lacks the conserved Asp active site.</text>
</comment>
<dbReference type="GO" id="GO:0004766">
    <property type="term" value="F:spermidine synthase activity"/>
    <property type="evidence" value="ECO:0007669"/>
    <property type="project" value="UniProtKB-UniRule"/>
</dbReference>
<evidence type="ECO:0000256" key="3">
    <source>
        <dbReference type="ARBA" id="ARBA00023066"/>
    </source>
</evidence>
<comment type="caution">
    <text evidence="8">The sequence shown here is derived from an EMBL/GenBank/DDBJ whole genome shotgun (WGS) entry which is preliminary data.</text>
</comment>
<comment type="subcellular location">
    <subcellularLocation>
        <location evidence="5">Cell membrane</location>
        <topology evidence="5">Multi-pass membrane protein</topology>
    </subcellularLocation>
</comment>
<keyword evidence="5" id="KW-0472">Membrane</keyword>
<feature type="binding site" evidence="5">
    <location>
        <position position="572"/>
    </location>
    <ligand>
        <name>S-methyl-5'-thioadenosine</name>
        <dbReference type="ChEBI" id="CHEBI:17509"/>
    </ligand>
</feature>
<feature type="transmembrane region" description="Helical" evidence="5">
    <location>
        <begin position="379"/>
        <end position="401"/>
    </location>
</feature>
<feature type="transmembrane region" description="Helical" evidence="5">
    <location>
        <begin position="161"/>
        <end position="183"/>
    </location>
</feature>
<reference evidence="8 9" key="1">
    <citation type="submission" date="2020-08" db="EMBL/GenBank/DDBJ databases">
        <title>Genomic Encyclopedia of Type Strains, Phase IV (KMG-IV): sequencing the most valuable type-strain genomes for metagenomic binning, comparative biology and taxonomic classification.</title>
        <authorList>
            <person name="Goeker M."/>
        </authorList>
    </citation>
    <scope>NUCLEOTIDE SEQUENCE [LARGE SCALE GENOMIC DNA]</scope>
    <source>
        <strain evidence="8 9">DSM 22368</strain>
    </source>
</reference>
<gene>
    <name evidence="5" type="primary">speE</name>
    <name evidence="8" type="ORF">HNR48_002987</name>
</gene>
<feature type="transmembrane region" description="Helical" evidence="5">
    <location>
        <begin position="292"/>
        <end position="312"/>
    </location>
</feature>
<keyword evidence="5" id="KW-1003">Cell membrane</keyword>
<feature type="transmembrane region" description="Helical" evidence="5">
    <location>
        <begin position="73"/>
        <end position="97"/>
    </location>
</feature>
<dbReference type="PANTHER" id="PTHR43317:SF1">
    <property type="entry name" value="THERMOSPERMINE SYNTHASE ACAULIS5"/>
    <property type="match status" value="1"/>
</dbReference>
<dbReference type="EC" id="2.5.1.16" evidence="5"/>
<dbReference type="GO" id="GO:0005886">
    <property type="term" value="C:plasma membrane"/>
    <property type="evidence" value="ECO:0007669"/>
    <property type="project" value="UniProtKB-SubCell"/>
</dbReference>
<feature type="transmembrane region" description="Helical" evidence="5">
    <location>
        <begin position="41"/>
        <end position="61"/>
    </location>
</feature>
<dbReference type="CDD" id="cd06174">
    <property type="entry name" value="MFS"/>
    <property type="match status" value="1"/>
</dbReference>
<evidence type="ECO:0000313" key="8">
    <source>
        <dbReference type="EMBL" id="MBB6522702.1"/>
    </source>
</evidence>
<feature type="transmembrane region" description="Helical" evidence="5">
    <location>
        <begin position="435"/>
        <end position="455"/>
    </location>
</feature>
<feature type="transmembrane region" description="Helical" evidence="5">
    <location>
        <begin position="228"/>
        <end position="248"/>
    </location>
</feature>
<dbReference type="GO" id="GO:0008295">
    <property type="term" value="P:spermidine biosynthetic process"/>
    <property type="evidence" value="ECO:0007669"/>
    <property type="project" value="UniProtKB-UniRule"/>
</dbReference>
<dbReference type="PROSITE" id="PS51006">
    <property type="entry name" value="PABS_2"/>
    <property type="match status" value="1"/>
</dbReference>
<feature type="transmembrane region" description="Helical" evidence="5">
    <location>
        <begin position="189"/>
        <end position="207"/>
    </location>
</feature>
<dbReference type="EMBL" id="JACHHT010000002">
    <property type="protein sequence ID" value="MBB6522702.1"/>
    <property type="molecule type" value="Genomic_DNA"/>
</dbReference>
<keyword evidence="3 5" id="KW-0745">Spermidine biosynthesis</keyword>
<dbReference type="Proteomes" id="UP000528457">
    <property type="component" value="Unassembled WGS sequence"/>
</dbReference>
<dbReference type="SUPFAM" id="SSF53335">
    <property type="entry name" value="S-adenosyl-L-methionine-dependent methyltransferases"/>
    <property type="match status" value="1"/>
</dbReference>
<feature type="transmembrane region" description="Helical" evidence="5">
    <location>
        <begin position="260"/>
        <end position="280"/>
    </location>
</feature>
<organism evidence="8 9">
    <name type="scientific">Pseudoteredinibacter isoporae</name>
    <dbReference type="NCBI Taxonomy" id="570281"/>
    <lineage>
        <taxon>Bacteria</taxon>
        <taxon>Pseudomonadati</taxon>
        <taxon>Pseudomonadota</taxon>
        <taxon>Gammaproteobacteria</taxon>
        <taxon>Cellvibrionales</taxon>
        <taxon>Cellvibrionaceae</taxon>
        <taxon>Pseudoteredinibacter</taxon>
    </lineage>
</organism>
<comment type="caution">
    <text evidence="5 6">Lacks conserved residue(s) required for the propagation of feature annotation.</text>
</comment>
<feature type="binding site" evidence="5">
    <location>
        <begin position="603"/>
        <end position="604"/>
    </location>
    <ligand>
        <name>S-methyl-5'-thioadenosine</name>
        <dbReference type="ChEBI" id="CHEBI:17509"/>
    </ligand>
</feature>
<name>A0A7X0JUV4_9GAMM</name>
<dbReference type="InterPro" id="IPR001045">
    <property type="entry name" value="Spermi_synthase"/>
</dbReference>
<keyword evidence="4 5" id="KW-0620">Polyamine biosynthesis</keyword>
<sequence length="985" mass="108968">MIKKQALLAAFTLVFMLSGFSGLIYESIWSHYLKLLLGHASYAQVLVLAIFMGGMAIGSMVAAKLSKRLTNLILCYGVVELLVGILGILFHSVFTATQSFTFNHLIPSLGSPEFVHIVKWSIAAVLILPQSIMLGATFPLLTVGILRKFPEQPGNTIAKLYFANSFGAAIGILFNSFVILPAVGLPGSVMTAGIINIILSVIVYRMVKGDNFPQQPVKLESVNSINKYLLVIAGLTGVASFLYEIAWIRMLTMVLGGSTHSFEIMLAAFILGLAIGGFWIRKKIDRFKNPIIALALIQITMGVLAILTIPLYGKTFDFMSFVVSAIDRTDEGHFLYLLFSLLISLLVMLPATICAGTTLPLISYLLIQNKSGDSSIGRVYAWNTIGAIVGVALASQIIMPILGLKSVIVIGGGIDLLLGAFLLWVYRDKLENKRVVVGLVSSSAVIVLVFSSVVFDTKRMASGVFRYGMNLQTDNSEVVFHEDGKTSTVAVKRVGNTYVLVNNGKPDAGILLTQPGEDARYSADEPTMALLGALPYVYKPDAKLIANIGMGSGMTAHTALLNPDVTRVDTVEIEEEVFHAAKLFESKVGKIFNDSRSKVIIEDAKTYFAASQSSYDVIISEPPNPWVSGVAGLFTEEFYKDIQKYLSDDGVLVQWMHVYELNPELLATVYKALENSFEDIHIYQVATSDFAFVASNKTLVSDFNTLFEIDALSDELKKIDVMSSEDIEFRKLAGKSVLAALFESFPVPANSDYFPVLDYGASKARFKQETATGITQLRSAKLLREVSDEKFSEIERVMETVLIEDSEKYNLIQEFDRRLEENLLRGFSIESLDDNRSRHSGWAATYLKTCARDISTFKESSSEKIIEVVGWLFGFYPDAKMLKLLDDLESCNINRLSNLAQSWVKIHKLWLKQDYLSVKEVSDSILEKESLDSSFSRRVLSFNLAAQIKLGEKKQFSRSVSPQGYKNMMKDMELRSLIFLSEKGI</sequence>
<dbReference type="InterPro" id="IPR029063">
    <property type="entry name" value="SAM-dependent_MTases_sf"/>
</dbReference>
<evidence type="ECO:0000256" key="6">
    <source>
        <dbReference type="PROSITE-ProRule" id="PRU00354"/>
    </source>
</evidence>
<dbReference type="UniPathway" id="UPA00248">
    <property type="reaction ID" value="UER00314"/>
</dbReference>
<keyword evidence="2 5" id="KW-0808">Transferase</keyword>
<dbReference type="Pfam" id="PF01564">
    <property type="entry name" value="Spermine_synth"/>
    <property type="match status" value="1"/>
</dbReference>
<proteinExistence type="inferred from homology"/>
<dbReference type="AlphaFoldDB" id="A0A7X0JUV4"/>
<dbReference type="SUPFAM" id="SSF103473">
    <property type="entry name" value="MFS general substrate transporter"/>
    <property type="match status" value="1"/>
</dbReference>
<feature type="transmembrane region" description="Helical" evidence="5">
    <location>
        <begin position="407"/>
        <end position="426"/>
    </location>
</feature>